<evidence type="ECO:0000313" key="8">
    <source>
        <dbReference type="Proteomes" id="UP001501126"/>
    </source>
</evidence>
<keyword evidence="3 7" id="KW-0032">Aminotransferase</keyword>
<proteinExistence type="inferred from homology"/>
<organism evidence="7 8">
    <name type="scientific">Wandonia haliotis</name>
    <dbReference type="NCBI Taxonomy" id="574963"/>
    <lineage>
        <taxon>Bacteria</taxon>
        <taxon>Pseudomonadati</taxon>
        <taxon>Bacteroidota</taxon>
        <taxon>Flavobacteriia</taxon>
        <taxon>Flavobacteriales</taxon>
        <taxon>Crocinitomicaceae</taxon>
        <taxon>Wandonia</taxon>
    </lineage>
</organism>
<evidence type="ECO:0000259" key="6">
    <source>
        <dbReference type="Pfam" id="PF00155"/>
    </source>
</evidence>
<evidence type="ECO:0000256" key="5">
    <source>
        <dbReference type="ARBA" id="ARBA00022898"/>
    </source>
</evidence>
<comment type="similarity">
    <text evidence="2">Belongs to the class-I pyridoxal-phosphate-dependent aminotransferase family.</text>
</comment>
<comment type="caution">
    <text evidence="7">The sequence shown here is derived from an EMBL/GenBank/DDBJ whole genome shotgun (WGS) entry which is preliminary data.</text>
</comment>
<dbReference type="InterPro" id="IPR015421">
    <property type="entry name" value="PyrdxlP-dep_Trfase_major"/>
</dbReference>
<evidence type="ECO:0000256" key="3">
    <source>
        <dbReference type="ARBA" id="ARBA00022576"/>
    </source>
</evidence>
<keyword evidence="8" id="KW-1185">Reference proteome</keyword>
<keyword evidence="4" id="KW-0808">Transferase</keyword>
<dbReference type="PANTHER" id="PTHR46383:SF1">
    <property type="entry name" value="ASPARTATE AMINOTRANSFERASE"/>
    <property type="match status" value="1"/>
</dbReference>
<dbReference type="InterPro" id="IPR015422">
    <property type="entry name" value="PyrdxlP-dep_Trfase_small"/>
</dbReference>
<keyword evidence="5" id="KW-0663">Pyridoxal phosphate</keyword>
<dbReference type="PANTHER" id="PTHR46383">
    <property type="entry name" value="ASPARTATE AMINOTRANSFERASE"/>
    <property type="match status" value="1"/>
</dbReference>
<name>A0ABN1MLP2_9FLAO</name>
<reference evidence="7 8" key="1">
    <citation type="journal article" date="2019" name="Int. J. Syst. Evol. Microbiol.">
        <title>The Global Catalogue of Microorganisms (GCM) 10K type strain sequencing project: providing services to taxonomists for standard genome sequencing and annotation.</title>
        <authorList>
            <consortium name="The Broad Institute Genomics Platform"/>
            <consortium name="The Broad Institute Genome Sequencing Center for Infectious Disease"/>
            <person name="Wu L."/>
            <person name="Ma J."/>
        </authorList>
    </citation>
    <scope>NUCLEOTIDE SEQUENCE [LARGE SCALE GENOMIC DNA]</scope>
    <source>
        <strain evidence="7 8">JCM 16083</strain>
    </source>
</reference>
<dbReference type="Proteomes" id="UP001501126">
    <property type="component" value="Unassembled WGS sequence"/>
</dbReference>
<evidence type="ECO:0000256" key="4">
    <source>
        <dbReference type="ARBA" id="ARBA00022679"/>
    </source>
</evidence>
<evidence type="ECO:0000256" key="1">
    <source>
        <dbReference type="ARBA" id="ARBA00001933"/>
    </source>
</evidence>
<dbReference type="Pfam" id="PF00155">
    <property type="entry name" value="Aminotran_1_2"/>
    <property type="match status" value="1"/>
</dbReference>
<evidence type="ECO:0000256" key="2">
    <source>
        <dbReference type="ARBA" id="ARBA00007441"/>
    </source>
</evidence>
<dbReference type="RefSeq" id="WP_343784255.1">
    <property type="nucleotide sequence ID" value="NZ_BAAAFH010000003.1"/>
</dbReference>
<dbReference type="InterPro" id="IPR004839">
    <property type="entry name" value="Aminotransferase_I/II_large"/>
</dbReference>
<gene>
    <name evidence="7" type="ORF">GCM10009118_02370</name>
</gene>
<sequence>MNEGTASKHLPVSQMAENLIGSEIIKLAGEVNTKIRNGEKIYNFTIGDFNPSIFPIPEELKQEIINAYLSGETNYPAGNGMAELRESVSSYISGMQKLNYSADEILIAGGARPVIYATYKAIIDPGDGVLFPVPSWNNNHYCHLSGAKALCVQTKPETNFMPTAEDIKPFIKDTVLLALCSPLNPTGTTFTEEALRDICELVIAENQRRGEGEKPVYIMYDQIYSALTYGDIKHVDPVSLYPELRDYTIFVDGISKAFSATGVRVGWTFGPERIISKMKSILSHVGAWAPRAEQIATSRYLKNGKTYEHFLDTIRVRISERLNGFYEGLCKLQEEGFPVEAIGPQAAMYLTVKLDLRGKTTEEGKKLESMEDVTKYILDVAKIALVPFYAFGAEKDSPWFRLSVGTASLEDVNDALDSLRIALEKLK</sequence>
<dbReference type="CDD" id="cd00609">
    <property type="entry name" value="AAT_like"/>
    <property type="match status" value="1"/>
</dbReference>
<dbReference type="Gene3D" id="3.40.640.10">
    <property type="entry name" value="Type I PLP-dependent aspartate aminotransferase-like (Major domain)"/>
    <property type="match status" value="1"/>
</dbReference>
<accession>A0ABN1MLP2</accession>
<dbReference type="InterPro" id="IPR015424">
    <property type="entry name" value="PyrdxlP-dep_Trfase"/>
</dbReference>
<feature type="domain" description="Aminotransferase class I/classII large" evidence="6">
    <location>
        <begin position="43"/>
        <end position="418"/>
    </location>
</feature>
<dbReference type="EMBL" id="BAAAFH010000003">
    <property type="protein sequence ID" value="GAA0873829.1"/>
    <property type="molecule type" value="Genomic_DNA"/>
</dbReference>
<comment type="cofactor">
    <cofactor evidence="1">
        <name>pyridoxal 5'-phosphate</name>
        <dbReference type="ChEBI" id="CHEBI:597326"/>
    </cofactor>
</comment>
<dbReference type="Gene3D" id="3.90.1150.10">
    <property type="entry name" value="Aspartate Aminotransferase, domain 1"/>
    <property type="match status" value="1"/>
</dbReference>
<dbReference type="InterPro" id="IPR050596">
    <property type="entry name" value="AspAT/PAT-like"/>
</dbReference>
<protein>
    <submittedName>
        <fullName evidence="7">Pyridoxal phosphate-dependent aminotransferase</fullName>
    </submittedName>
</protein>
<dbReference type="SUPFAM" id="SSF53383">
    <property type="entry name" value="PLP-dependent transferases"/>
    <property type="match status" value="1"/>
</dbReference>
<evidence type="ECO:0000313" key="7">
    <source>
        <dbReference type="EMBL" id="GAA0873829.1"/>
    </source>
</evidence>
<dbReference type="GO" id="GO:0008483">
    <property type="term" value="F:transaminase activity"/>
    <property type="evidence" value="ECO:0007669"/>
    <property type="project" value="UniProtKB-KW"/>
</dbReference>